<proteinExistence type="predicted"/>
<name>A0ABW7UNB9_9ACTN</name>
<feature type="compositionally biased region" description="Low complexity" evidence="1">
    <location>
        <begin position="164"/>
        <end position="181"/>
    </location>
</feature>
<feature type="region of interest" description="Disordered" evidence="1">
    <location>
        <begin position="164"/>
        <end position="286"/>
    </location>
</feature>
<dbReference type="RefSeq" id="WP_398718164.1">
    <property type="nucleotide sequence ID" value="NZ_JBIRWE010000003.1"/>
</dbReference>
<dbReference type="Proteomes" id="UP001611548">
    <property type="component" value="Unassembled WGS sequence"/>
</dbReference>
<evidence type="ECO:0000313" key="3">
    <source>
        <dbReference type="Proteomes" id="UP001611548"/>
    </source>
</evidence>
<keyword evidence="3" id="KW-1185">Reference proteome</keyword>
<dbReference type="EMBL" id="JBIRWE010000003">
    <property type="protein sequence ID" value="MFI1964150.1"/>
    <property type="molecule type" value="Genomic_DNA"/>
</dbReference>
<accession>A0ABW7UNB9</accession>
<evidence type="ECO:0000313" key="2">
    <source>
        <dbReference type="EMBL" id="MFI1964150.1"/>
    </source>
</evidence>
<sequence>MPTPYGSRGAMAFSADELRVLRRALAIALQPSPLPLGADREMEVQELFRLAEAVEEAVREGGRLRAFLLDDLARYRAALPGAALGYLERLKDVLSAGYAPAAADLAALRSLCAARPGASNGAKAGAETNTEPGAETERRRVLLRRCEALAEQALRNRLAREAAAVAPARAPGERPALPPAETLTRTRARGSGAPRRAQAPALPPGTRLVALPGGLASEEPAKPSDKPSGKPAARPKGEPQPGPEPSPGERPARPVPTPAEVFPPRRRRTAEPPPPPPSRPEQLAAV</sequence>
<comment type="caution">
    <text evidence="2">The sequence shown here is derived from an EMBL/GenBank/DDBJ whole genome shotgun (WGS) entry which is preliminary data.</text>
</comment>
<reference evidence="2 3" key="1">
    <citation type="submission" date="2024-10" db="EMBL/GenBank/DDBJ databases">
        <title>The Natural Products Discovery Center: Release of the First 8490 Sequenced Strains for Exploring Actinobacteria Biosynthetic Diversity.</title>
        <authorList>
            <person name="Kalkreuter E."/>
            <person name="Kautsar S.A."/>
            <person name="Yang D."/>
            <person name="Bader C.D."/>
            <person name="Teijaro C.N."/>
            <person name="Fluegel L."/>
            <person name="Davis C.M."/>
            <person name="Simpson J.R."/>
            <person name="Lauterbach L."/>
            <person name="Steele A.D."/>
            <person name="Gui C."/>
            <person name="Meng S."/>
            <person name="Li G."/>
            <person name="Viehrig K."/>
            <person name="Ye F."/>
            <person name="Su P."/>
            <person name="Kiefer A.F."/>
            <person name="Nichols A."/>
            <person name="Cepeda A.J."/>
            <person name="Yan W."/>
            <person name="Fan B."/>
            <person name="Jiang Y."/>
            <person name="Adhikari A."/>
            <person name="Zheng C.-J."/>
            <person name="Schuster L."/>
            <person name="Cowan T.M."/>
            <person name="Smanski M.J."/>
            <person name="Chevrette M.G."/>
            <person name="De Carvalho L.P.S."/>
            <person name="Shen B."/>
        </authorList>
    </citation>
    <scope>NUCLEOTIDE SEQUENCE [LARGE SCALE GENOMIC DNA]</scope>
    <source>
        <strain evidence="2 3">NPDC020327</strain>
    </source>
</reference>
<feature type="compositionally biased region" description="Basic and acidic residues" evidence="1">
    <location>
        <begin position="219"/>
        <end position="228"/>
    </location>
</feature>
<evidence type="ECO:0000256" key="1">
    <source>
        <dbReference type="SAM" id="MobiDB-lite"/>
    </source>
</evidence>
<gene>
    <name evidence="2" type="ORF">ACH429_08435</name>
</gene>
<organism evidence="2 3">
    <name type="scientific">Streptomyces pathocidini</name>
    <dbReference type="NCBI Taxonomy" id="1650571"/>
    <lineage>
        <taxon>Bacteria</taxon>
        <taxon>Bacillati</taxon>
        <taxon>Actinomycetota</taxon>
        <taxon>Actinomycetes</taxon>
        <taxon>Kitasatosporales</taxon>
        <taxon>Streptomycetaceae</taxon>
        <taxon>Streptomyces</taxon>
    </lineage>
</organism>
<feature type="compositionally biased region" description="Pro residues" evidence="1">
    <location>
        <begin position="238"/>
        <end position="257"/>
    </location>
</feature>
<protein>
    <submittedName>
        <fullName evidence="2">Uncharacterized protein</fullName>
    </submittedName>
</protein>
<feature type="region of interest" description="Disordered" evidence="1">
    <location>
        <begin position="118"/>
        <end position="138"/>
    </location>
</feature>